<comment type="caution">
    <text evidence="1">The sequence shown here is derived from an EMBL/GenBank/DDBJ whole genome shotgun (WGS) entry which is preliminary data.</text>
</comment>
<evidence type="ECO:0008006" key="3">
    <source>
        <dbReference type="Google" id="ProtNLM"/>
    </source>
</evidence>
<dbReference type="AlphaFoldDB" id="A0AAW7Q136"/>
<reference evidence="1" key="1">
    <citation type="submission" date="2022-12" db="EMBL/GenBank/DDBJ databases">
        <authorList>
            <person name="Uljanovas D."/>
        </authorList>
    </citation>
    <scope>NUCLEOTIDE SEQUENCE</scope>
    <source>
        <strain evidence="1">RCM69</strain>
    </source>
</reference>
<dbReference type="RefSeq" id="WP_301372579.1">
    <property type="nucleotide sequence ID" value="NZ_JAPZCX010000020.1"/>
</dbReference>
<dbReference type="Proteomes" id="UP001170288">
    <property type="component" value="Unassembled WGS sequence"/>
</dbReference>
<evidence type="ECO:0000313" key="2">
    <source>
        <dbReference type="Proteomes" id="UP001170288"/>
    </source>
</evidence>
<reference evidence="1" key="2">
    <citation type="journal article" date="2023" name="Microorganisms">
        <title>Genomic Characterization of Arcobacter butzleri Strains Isolated from Various Sources in Lithuania.</title>
        <authorList>
            <person name="Uljanovas D."/>
            <person name="Golz G."/>
            <person name="Fleischmann S."/>
            <person name="Kudirkiene E."/>
            <person name="Kasetiene N."/>
            <person name="Grineviciene A."/>
            <person name="Tamuleviciene E."/>
            <person name="Aksomaitiene J."/>
            <person name="Alter T."/>
            <person name="Malakauskas M."/>
        </authorList>
    </citation>
    <scope>NUCLEOTIDE SEQUENCE</scope>
    <source>
        <strain evidence="1">RCM69</strain>
    </source>
</reference>
<accession>A0AAW7Q136</accession>
<dbReference type="PROSITE" id="PS51257">
    <property type="entry name" value="PROKAR_LIPOPROTEIN"/>
    <property type="match status" value="1"/>
</dbReference>
<name>A0AAW7Q136_9BACT</name>
<protein>
    <recommendedName>
        <fullName evidence="3">Conjugal transfer protein TrbH</fullName>
    </recommendedName>
</protein>
<organism evidence="1 2">
    <name type="scientific">Aliarcobacter butzleri</name>
    <dbReference type="NCBI Taxonomy" id="28197"/>
    <lineage>
        <taxon>Bacteria</taxon>
        <taxon>Pseudomonadati</taxon>
        <taxon>Campylobacterota</taxon>
        <taxon>Epsilonproteobacteria</taxon>
        <taxon>Campylobacterales</taxon>
        <taxon>Arcobacteraceae</taxon>
        <taxon>Aliarcobacter</taxon>
    </lineage>
</organism>
<evidence type="ECO:0000313" key="1">
    <source>
        <dbReference type="EMBL" id="MDN5071440.1"/>
    </source>
</evidence>
<proteinExistence type="predicted"/>
<dbReference type="EMBL" id="JAPZCX010000020">
    <property type="protein sequence ID" value="MDN5071440.1"/>
    <property type="molecule type" value="Genomic_DNA"/>
</dbReference>
<gene>
    <name evidence="1" type="ORF">O8C76_10450</name>
</gene>
<sequence>MKNILFLILTTIFLIGCSNKYEYFNSKNDFTSKEVDNKVIADDMYNFVSSYYKPNQTTFYIHTSSLDKSFYEYLIQKFRSKGYAVTNNGDIKNLTFLSYNIKADSNMILVTYNINESKINRIYTIKDYKLVPAGEITGFNFDK</sequence>